<dbReference type="AlphaFoldDB" id="A0A2W5FCP0"/>
<name>A0A2W5FCP0_9BACT</name>
<dbReference type="EMBL" id="QFOT01000163">
    <property type="protein sequence ID" value="PZP53831.1"/>
    <property type="molecule type" value="Genomic_DNA"/>
</dbReference>
<dbReference type="InterPro" id="IPR051916">
    <property type="entry name" value="GPI-anchor_lipid_remodeler"/>
</dbReference>
<organism evidence="2 3">
    <name type="scientific">Micavibrio aeruginosavorus</name>
    <dbReference type="NCBI Taxonomy" id="349221"/>
    <lineage>
        <taxon>Bacteria</taxon>
        <taxon>Pseudomonadati</taxon>
        <taxon>Bdellovibrionota</taxon>
        <taxon>Bdellovibrionia</taxon>
        <taxon>Bdellovibrionales</taxon>
        <taxon>Pseudobdellovibrionaceae</taxon>
        <taxon>Micavibrio</taxon>
    </lineage>
</organism>
<reference evidence="2 3" key="1">
    <citation type="submission" date="2017-08" db="EMBL/GenBank/DDBJ databases">
        <title>Infants hospitalized years apart are colonized by the same room-sourced microbial strains.</title>
        <authorList>
            <person name="Brooks B."/>
            <person name="Olm M.R."/>
            <person name="Firek B.A."/>
            <person name="Baker R."/>
            <person name="Thomas B.C."/>
            <person name="Morowitz M.J."/>
            <person name="Banfield J.F."/>
        </authorList>
    </citation>
    <scope>NUCLEOTIDE SEQUENCE [LARGE SCALE GENOMIC DNA]</scope>
    <source>
        <strain evidence="2">S2_006_000_R2_64</strain>
    </source>
</reference>
<dbReference type="InterPro" id="IPR005135">
    <property type="entry name" value="Endo/exonuclease/phosphatase"/>
</dbReference>
<dbReference type="PANTHER" id="PTHR14859:SF1">
    <property type="entry name" value="PGAP2-INTERACTING PROTEIN"/>
    <property type="match status" value="1"/>
</dbReference>
<proteinExistence type="predicted"/>
<evidence type="ECO:0000313" key="3">
    <source>
        <dbReference type="Proteomes" id="UP000249739"/>
    </source>
</evidence>
<dbReference type="Gene3D" id="3.60.10.10">
    <property type="entry name" value="Endonuclease/exonuclease/phosphatase"/>
    <property type="match status" value="1"/>
</dbReference>
<protein>
    <submittedName>
        <fullName evidence="2">Endonuclease</fullName>
    </submittedName>
</protein>
<gene>
    <name evidence="2" type="ORF">DI586_10625</name>
</gene>
<keyword evidence="2" id="KW-0540">Nuclease</keyword>
<accession>A0A2W5FCP0</accession>
<dbReference type="PANTHER" id="PTHR14859">
    <property type="entry name" value="CALCOFLUOR WHITE HYPERSENSITIVE PROTEIN PRECURSOR"/>
    <property type="match status" value="1"/>
</dbReference>
<dbReference type="Pfam" id="PF03372">
    <property type="entry name" value="Exo_endo_phos"/>
    <property type="match status" value="1"/>
</dbReference>
<dbReference type="InterPro" id="IPR036691">
    <property type="entry name" value="Endo/exonu/phosph_ase_sf"/>
</dbReference>
<dbReference type="GO" id="GO:0006506">
    <property type="term" value="P:GPI anchor biosynthetic process"/>
    <property type="evidence" value="ECO:0007669"/>
    <property type="project" value="TreeGrafter"/>
</dbReference>
<feature type="domain" description="Endonuclease/exonuclease/phosphatase" evidence="1">
    <location>
        <begin position="10"/>
        <end position="227"/>
    </location>
</feature>
<evidence type="ECO:0000313" key="2">
    <source>
        <dbReference type="EMBL" id="PZP53831.1"/>
    </source>
</evidence>
<sequence>MSEKLRFLCFNIHGARDLGGERDLKRLNDVMNHYQIDIGVFQEMETRASRKGTPDDVSILAGPERPYHLAGPSLKDETGWYGNLIVSRYPIIRGLVHNLETTIQYEPRCAVDALIDGPFGRLRLIGTHLSLARWQRFAEVRNLLKLMDKVEETEKNPLFLMGDLNEWRESSKLIKHLNQIMTPLKCRPSFPSIFPILRLDRAWHDTANLAVTAATLSKNGINRLSDHLPIMVEVKY</sequence>
<dbReference type="GO" id="GO:0016020">
    <property type="term" value="C:membrane"/>
    <property type="evidence" value="ECO:0007669"/>
    <property type="project" value="GOC"/>
</dbReference>
<comment type="caution">
    <text evidence="2">The sequence shown here is derived from an EMBL/GenBank/DDBJ whole genome shotgun (WGS) entry which is preliminary data.</text>
</comment>
<keyword evidence="2" id="KW-0378">Hydrolase</keyword>
<keyword evidence="2" id="KW-0255">Endonuclease</keyword>
<dbReference type="Proteomes" id="UP000249739">
    <property type="component" value="Unassembled WGS sequence"/>
</dbReference>
<evidence type="ECO:0000259" key="1">
    <source>
        <dbReference type="Pfam" id="PF03372"/>
    </source>
</evidence>
<dbReference type="SUPFAM" id="SSF56219">
    <property type="entry name" value="DNase I-like"/>
    <property type="match status" value="1"/>
</dbReference>
<dbReference type="GO" id="GO:0004519">
    <property type="term" value="F:endonuclease activity"/>
    <property type="evidence" value="ECO:0007669"/>
    <property type="project" value="UniProtKB-KW"/>
</dbReference>